<dbReference type="PANTHER" id="PTHR48090:SF3">
    <property type="entry name" value="UNDECAPRENYL-PHOSPHATE 4-DEOXY-4-FORMAMIDO-L-ARABINOSE TRANSFERASE"/>
    <property type="match status" value="1"/>
</dbReference>
<evidence type="ECO:0000256" key="8">
    <source>
        <dbReference type="SAM" id="Phobius"/>
    </source>
</evidence>
<dbReference type="GO" id="GO:0009103">
    <property type="term" value="P:lipopolysaccharide biosynthetic process"/>
    <property type="evidence" value="ECO:0007669"/>
    <property type="project" value="UniProtKB-KW"/>
</dbReference>
<proteinExistence type="predicted"/>
<dbReference type="GO" id="GO:0099621">
    <property type="term" value="F:undecaprenyl-phosphate 4-deoxy-4-formamido-L-arabinose transferase activity"/>
    <property type="evidence" value="ECO:0007669"/>
    <property type="project" value="TreeGrafter"/>
</dbReference>
<evidence type="ECO:0000256" key="5">
    <source>
        <dbReference type="ARBA" id="ARBA00022985"/>
    </source>
</evidence>
<evidence type="ECO:0000256" key="7">
    <source>
        <dbReference type="ARBA" id="ARBA00023136"/>
    </source>
</evidence>
<evidence type="ECO:0000256" key="3">
    <source>
        <dbReference type="ARBA" id="ARBA00022679"/>
    </source>
</evidence>
<reference evidence="10 11" key="1">
    <citation type="submission" date="2017-06" db="EMBL/GenBank/DDBJ databases">
        <title>Novel microbial phyla capable of carbon fixation and sulfur reduction in deep-sea sediments.</title>
        <authorList>
            <person name="Huang J."/>
            <person name="Baker B."/>
            <person name="Wang Y."/>
        </authorList>
    </citation>
    <scope>NUCLEOTIDE SEQUENCE [LARGE SCALE GENOMIC DNA]</scope>
    <source>
        <strain evidence="10">B3_LCP</strain>
    </source>
</reference>
<keyword evidence="2" id="KW-0328">Glycosyltransferase</keyword>
<evidence type="ECO:0000256" key="2">
    <source>
        <dbReference type="ARBA" id="ARBA00022676"/>
    </source>
</evidence>
<evidence type="ECO:0000256" key="6">
    <source>
        <dbReference type="ARBA" id="ARBA00022989"/>
    </source>
</evidence>
<dbReference type="Proteomes" id="UP000319619">
    <property type="component" value="Unassembled WGS sequence"/>
</dbReference>
<keyword evidence="4 8" id="KW-0812">Transmembrane</keyword>
<dbReference type="Gene3D" id="3.90.550.10">
    <property type="entry name" value="Spore Coat Polysaccharide Biosynthesis Protein SpsA, Chain A"/>
    <property type="match status" value="1"/>
</dbReference>
<name>A0A532UY24_UNCL8</name>
<accession>A0A532UY24</accession>
<gene>
    <name evidence="10" type="ORF">CEE37_11015</name>
</gene>
<dbReference type="SUPFAM" id="SSF53448">
    <property type="entry name" value="Nucleotide-diphospho-sugar transferases"/>
    <property type="match status" value="1"/>
</dbReference>
<evidence type="ECO:0000313" key="10">
    <source>
        <dbReference type="EMBL" id="TKJ39799.1"/>
    </source>
</evidence>
<evidence type="ECO:0000313" key="11">
    <source>
        <dbReference type="Proteomes" id="UP000319619"/>
    </source>
</evidence>
<keyword evidence="3 10" id="KW-0808">Transferase</keyword>
<feature type="domain" description="Glycosyltransferase 2-like" evidence="9">
    <location>
        <begin position="8"/>
        <end position="168"/>
    </location>
</feature>
<dbReference type="EMBL" id="NJBN01000007">
    <property type="protein sequence ID" value="TKJ39799.1"/>
    <property type="molecule type" value="Genomic_DNA"/>
</dbReference>
<organism evidence="10 11">
    <name type="scientific">candidate division LCP-89 bacterium B3_LCP</name>
    <dbReference type="NCBI Taxonomy" id="2012998"/>
    <lineage>
        <taxon>Bacteria</taxon>
        <taxon>Pseudomonadati</taxon>
        <taxon>Bacteria division LCP-89</taxon>
    </lineage>
</organism>
<sequence>MTDEITVSAVIPLLNEEESLRELYELLAENLTQYDSWEIIFVDDGSTDSSLIILEELRSRDARIKIISFQMNYGKSAALDAGFNAALGKYIITLDADLQDDPGEIPNLIAELEKGNDLVSGWKKKRRDPISKTVPSKIWNLLTSILTGLRIHDFNCGLKAYRREVTRRLPVYGEMHRFLPAIVHWEGFRVTEIPVQHHPRKYGKTKYGARRFLNGLLDLLTIQFLVRYKKKPMHLFGLAGLIFTFAGFLILVYLTWGWLNGIWIGDRPLFLLGILLVVFGAQSFSLGLIGEMLTRSSSDQHEYLIRLKEGFDQERR</sequence>
<keyword evidence="1" id="KW-1003">Cell membrane</keyword>
<dbReference type="GO" id="GO:0005886">
    <property type="term" value="C:plasma membrane"/>
    <property type="evidence" value="ECO:0007669"/>
    <property type="project" value="TreeGrafter"/>
</dbReference>
<dbReference type="AlphaFoldDB" id="A0A532UY24"/>
<keyword evidence="6 8" id="KW-1133">Transmembrane helix</keyword>
<keyword evidence="7 8" id="KW-0472">Membrane</keyword>
<keyword evidence="5" id="KW-0448">Lipopolysaccharide biosynthesis</keyword>
<dbReference type="InterPro" id="IPR001173">
    <property type="entry name" value="Glyco_trans_2-like"/>
</dbReference>
<dbReference type="Pfam" id="PF00535">
    <property type="entry name" value="Glycos_transf_2"/>
    <property type="match status" value="1"/>
</dbReference>
<evidence type="ECO:0000256" key="4">
    <source>
        <dbReference type="ARBA" id="ARBA00022692"/>
    </source>
</evidence>
<feature type="transmembrane region" description="Helical" evidence="8">
    <location>
        <begin position="235"/>
        <end position="256"/>
    </location>
</feature>
<comment type="caution">
    <text evidence="10">The sequence shown here is derived from an EMBL/GenBank/DDBJ whole genome shotgun (WGS) entry which is preliminary data.</text>
</comment>
<evidence type="ECO:0000256" key="1">
    <source>
        <dbReference type="ARBA" id="ARBA00022475"/>
    </source>
</evidence>
<feature type="transmembrane region" description="Helical" evidence="8">
    <location>
        <begin position="268"/>
        <end position="289"/>
    </location>
</feature>
<dbReference type="InterPro" id="IPR029044">
    <property type="entry name" value="Nucleotide-diphossugar_trans"/>
</dbReference>
<dbReference type="CDD" id="cd04187">
    <property type="entry name" value="DPM1_like_bac"/>
    <property type="match status" value="1"/>
</dbReference>
<dbReference type="PANTHER" id="PTHR48090">
    <property type="entry name" value="UNDECAPRENYL-PHOSPHATE 4-DEOXY-4-FORMAMIDO-L-ARABINOSE TRANSFERASE-RELATED"/>
    <property type="match status" value="1"/>
</dbReference>
<protein>
    <submittedName>
        <fullName evidence="10">Glycosyltransferase</fullName>
    </submittedName>
</protein>
<dbReference type="InterPro" id="IPR050256">
    <property type="entry name" value="Glycosyltransferase_2"/>
</dbReference>
<evidence type="ECO:0000259" key="9">
    <source>
        <dbReference type="Pfam" id="PF00535"/>
    </source>
</evidence>